<organism evidence="6 7">
    <name type="scientific">Actinomyces radicidentis</name>
    <dbReference type="NCBI Taxonomy" id="111015"/>
    <lineage>
        <taxon>Bacteria</taxon>
        <taxon>Bacillati</taxon>
        <taxon>Actinomycetota</taxon>
        <taxon>Actinomycetes</taxon>
        <taxon>Actinomycetales</taxon>
        <taxon>Actinomycetaceae</taxon>
        <taxon>Actinomyces</taxon>
    </lineage>
</organism>
<dbReference type="KEGG" id="ard:AXF14_12505"/>
<protein>
    <recommendedName>
        <fullName evidence="5">HTH lacI-type domain-containing protein</fullName>
    </recommendedName>
</protein>
<dbReference type="GO" id="GO:0003700">
    <property type="term" value="F:DNA-binding transcription factor activity"/>
    <property type="evidence" value="ECO:0007669"/>
    <property type="project" value="TreeGrafter"/>
</dbReference>
<dbReference type="SMART" id="SM00354">
    <property type="entry name" value="HTH_LACI"/>
    <property type="match status" value="1"/>
</dbReference>
<keyword evidence="2" id="KW-0805">Transcription regulation</keyword>
<dbReference type="InterPro" id="IPR000843">
    <property type="entry name" value="HTH_LacI"/>
</dbReference>
<sequence>MAVRQHLLAHIHTEATPMSRSQRVTQAQVAARAGVSRTIASFVLNGRKDQRVAPATAQRVLEAAAELGYRPNVIATILRTGESGTIALISDYITTTAGANGLVKGVIDGAHSKGTLLFTTETLGDSSLEQQLIANLIDRQVDGFIYASMFTREVVVPEVLLKEPTVLLNCLDTRQRLPSVLPDEEGAGRDAADLLIKAGRADDIAFIGVLPGGAVASTQWQGTKPLALSRRLAGLTDRLSRAGGSMTMDPIDAPAWDAPTGRRAMSAVLTAGRRPTAVVCANDALALGGYQAIAEAGLRIPDDISVVSFDGSELSSWMHPELTSLTLPHLAMGRSAVRLLLAGEDSPEATMNETLLMPMPVRKGASI</sequence>
<keyword evidence="4" id="KW-0804">Transcription</keyword>
<evidence type="ECO:0000313" key="6">
    <source>
        <dbReference type="EMBL" id="AMD88249.1"/>
    </source>
</evidence>
<dbReference type="InterPro" id="IPR046335">
    <property type="entry name" value="LacI/GalR-like_sensor"/>
</dbReference>
<dbReference type="PANTHER" id="PTHR30146:SF148">
    <property type="entry name" value="HTH-TYPE TRANSCRIPTIONAL REPRESSOR PURR-RELATED"/>
    <property type="match status" value="1"/>
</dbReference>
<dbReference type="GO" id="GO:0000976">
    <property type="term" value="F:transcription cis-regulatory region binding"/>
    <property type="evidence" value="ECO:0007669"/>
    <property type="project" value="TreeGrafter"/>
</dbReference>
<dbReference type="PANTHER" id="PTHR30146">
    <property type="entry name" value="LACI-RELATED TRANSCRIPTIONAL REPRESSOR"/>
    <property type="match status" value="1"/>
</dbReference>
<evidence type="ECO:0000256" key="4">
    <source>
        <dbReference type="ARBA" id="ARBA00023163"/>
    </source>
</evidence>
<evidence type="ECO:0000256" key="2">
    <source>
        <dbReference type="ARBA" id="ARBA00023015"/>
    </source>
</evidence>
<dbReference type="EMBL" id="CP014228">
    <property type="protein sequence ID" value="AMD88249.1"/>
    <property type="molecule type" value="Genomic_DNA"/>
</dbReference>
<evidence type="ECO:0000313" key="7">
    <source>
        <dbReference type="Proteomes" id="UP000065220"/>
    </source>
</evidence>
<keyword evidence="1" id="KW-0678">Repressor</keyword>
<dbReference type="OrthoDB" id="9798934at2"/>
<dbReference type="Pfam" id="PF00356">
    <property type="entry name" value="LacI"/>
    <property type="match status" value="1"/>
</dbReference>
<dbReference type="Proteomes" id="UP000065220">
    <property type="component" value="Chromosome"/>
</dbReference>
<dbReference type="Gene3D" id="3.40.50.2300">
    <property type="match status" value="2"/>
</dbReference>
<dbReference type="AlphaFoldDB" id="A0A120KMP7"/>
<proteinExistence type="predicted"/>
<dbReference type="InterPro" id="IPR010982">
    <property type="entry name" value="Lambda_DNA-bd_dom_sf"/>
</dbReference>
<dbReference type="InterPro" id="IPR028082">
    <property type="entry name" value="Peripla_BP_I"/>
</dbReference>
<keyword evidence="3" id="KW-0238">DNA-binding</keyword>
<dbReference type="CDD" id="cd01392">
    <property type="entry name" value="HTH_LacI"/>
    <property type="match status" value="1"/>
</dbReference>
<dbReference type="PROSITE" id="PS50932">
    <property type="entry name" value="HTH_LACI_2"/>
    <property type="match status" value="1"/>
</dbReference>
<name>A0A120KMP7_ACTRD</name>
<dbReference type="STRING" id="111015.AXF14_12505"/>
<dbReference type="CDD" id="cd06288">
    <property type="entry name" value="PBP1_sucrose_transcription_regulator"/>
    <property type="match status" value="1"/>
</dbReference>
<dbReference type="Gene3D" id="1.10.260.40">
    <property type="entry name" value="lambda repressor-like DNA-binding domains"/>
    <property type="match status" value="1"/>
</dbReference>
<evidence type="ECO:0000256" key="3">
    <source>
        <dbReference type="ARBA" id="ARBA00023125"/>
    </source>
</evidence>
<accession>A0A120KMP7</accession>
<gene>
    <name evidence="6" type="ORF">AXF14_12505</name>
</gene>
<dbReference type="SUPFAM" id="SSF53822">
    <property type="entry name" value="Periplasmic binding protein-like I"/>
    <property type="match status" value="1"/>
</dbReference>
<dbReference type="RefSeq" id="WP_067943700.1">
    <property type="nucleotide sequence ID" value="NZ_CP014228.1"/>
</dbReference>
<evidence type="ECO:0000259" key="5">
    <source>
        <dbReference type="PROSITE" id="PS50932"/>
    </source>
</evidence>
<feature type="domain" description="HTH lacI-type" evidence="5">
    <location>
        <begin position="24"/>
        <end position="80"/>
    </location>
</feature>
<dbReference type="SUPFAM" id="SSF47413">
    <property type="entry name" value="lambda repressor-like DNA-binding domains"/>
    <property type="match status" value="1"/>
</dbReference>
<reference evidence="7" key="1">
    <citation type="submission" date="2016-02" db="EMBL/GenBank/DDBJ databases">
        <authorList>
            <person name="Holder M.E."/>
            <person name="Ajami N.J."/>
            <person name="Petrosino J.F."/>
        </authorList>
    </citation>
    <scope>NUCLEOTIDE SEQUENCE [LARGE SCALE GENOMIC DNA]</scope>
    <source>
        <strain evidence="7">CCUG 36733</strain>
    </source>
</reference>
<evidence type="ECO:0000256" key="1">
    <source>
        <dbReference type="ARBA" id="ARBA00022491"/>
    </source>
</evidence>
<dbReference type="Pfam" id="PF13377">
    <property type="entry name" value="Peripla_BP_3"/>
    <property type="match status" value="1"/>
</dbReference>
<keyword evidence="7" id="KW-1185">Reference proteome</keyword>